<dbReference type="AlphaFoldDB" id="B6IGC5"/>
<dbReference type="CTD" id="68917833"/>
<organism evidence="2 3">
    <name type="scientific">Caenorhabditis briggsae</name>
    <dbReference type="NCBI Taxonomy" id="6238"/>
    <lineage>
        <taxon>Eukaryota</taxon>
        <taxon>Metazoa</taxon>
        <taxon>Ecdysozoa</taxon>
        <taxon>Nematoda</taxon>
        <taxon>Chromadorea</taxon>
        <taxon>Rhabditida</taxon>
        <taxon>Rhabditina</taxon>
        <taxon>Rhabditomorpha</taxon>
        <taxon>Rhabditoidea</taxon>
        <taxon>Rhabditidae</taxon>
        <taxon>Peloderinae</taxon>
        <taxon>Caenorhabditis</taxon>
    </lineage>
</organism>
<feature type="compositionally biased region" description="Basic and acidic residues" evidence="1">
    <location>
        <begin position="11"/>
        <end position="23"/>
    </location>
</feature>
<dbReference type="KEGG" id="cbr:CBG_26354"/>
<name>B6IGC5_CAEBR</name>
<dbReference type="GeneID" id="68917833"/>
<accession>B6IGC5</accession>
<protein>
    <submittedName>
        <fullName evidence="2">Protein CBG26354</fullName>
    </submittedName>
</protein>
<gene>
    <name evidence="2" type="ORF">CBG26354</name>
    <name evidence="2" type="ORF">CBG_26354</name>
</gene>
<dbReference type="HOGENOM" id="CLU_3423385_0_0_1"/>
<reference evidence="2 3" key="1">
    <citation type="journal article" date="2003" name="PLoS Biol.">
        <title>The genome sequence of Caenorhabditis briggsae: a platform for comparative genomics.</title>
        <authorList>
            <person name="Stein L.D."/>
            <person name="Bao Z."/>
            <person name="Blasiar D."/>
            <person name="Blumenthal T."/>
            <person name="Brent M.R."/>
            <person name="Chen N."/>
            <person name="Chinwalla A."/>
            <person name="Clarke L."/>
            <person name="Clee C."/>
            <person name="Coghlan A."/>
            <person name="Coulson A."/>
            <person name="D'Eustachio P."/>
            <person name="Fitch D.H."/>
            <person name="Fulton L.A."/>
            <person name="Fulton R.E."/>
            <person name="Griffiths-Jones S."/>
            <person name="Harris T.W."/>
            <person name="Hillier L.W."/>
            <person name="Kamath R."/>
            <person name="Kuwabara P.E."/>
            <person name="Mardis E.R."/>
            <person name="Marra M.A."/>
            <person name="Miner T.L."/>
            <person name="Minx P."/>
            <person name="Mullikin J.C."/>
            <person name="Plumb R.W."/>
            <person name="Rogers J."/>
            <person name="Schein J.E."/>
            <person name="Sohrmann M."/>
            <person name="Spieth J."/>
            <person name="Stajich J.E."/>
            <person name="Wei C."/>
            <person name="Willey D."/>
            <person name="Wilson R.K."/>
            <person name="Durbin R."/>
            <person name="Waterston R.H."/>
        </authorList>
    </citation>
    <scope>NUCLEOTIDE SEQUENCE [LARGE SCALE GENOMIC DNA]</scope>
    <source>
        <strain evidence="2 3">AF16</strain>
    </source>
</reference>
<sequence length="23" mass="2809">MFGGKKGKQIQRTERWESEEKKK</sequence>
<evidence type="ECO:0000313" key="3">
    <source>
        <dbReference type="Proteomes" id="UP000008549"/>
    </source>
</evidence>
<reference evidence="2 3" key="2">
    <citation type="journal article" date="2011" name="PLoS Genet.">
        <title>Caenorhabditis briggsae recombinant inbred line genotypes reveal inter-strain incompatibility and the evolution of recombination.</title>
        <authorList>
            <person name="Ross J.A."/>
            <person name="Koboldt D.C."/>
            <person name="Staisch J.E."/>
            <person name="Chamberlin H.M."/>
            <person name="Gupta B.P."/>
            <person name="Miller R.D."/>
            <person name="Baird S.E."/>
            <person name="Haag E.S."/>
        </authorList>
    </citation>
    <scope>NUCLEOTIDE SEQUENCE [LARGE SCALE GENOMIC DNA]</scope>
    <source>
        <strain evidence="2 3">AF16</strain>
    </source>
</reference>
<dbReference type="Proteomes" id="UP000008549">
    <property type="component" value="Unassembled WGS sequence"/>
</dbReference>
<dbReference type="InParanoid" id="B6IGC5"/>
<feature type="region of interest" description="Disordered" evidence="1">
    <location>
        <begin position="1"/>
        <end position="23"/>
    </location>
</feature>
<dbReference type="EMBL" id="HE600909">
    <property type="protein sequence ID" value="CAR98955.1"/>
    <property type="molecule type" value="Genomic_DNA"/>
</dbReference>
<proteinExistence type="predicted"/>
<dbReference type="RefSeq" id="XP_045098522.1">
    <property type="nucleotide sequence ID" value="XM_045235542.1"/>
</dbReference>
<keyword evidence="3" id="KW-1185">Reference proteome</keyword>
<evidence type="ECO:0000256" key="1">
    <source>
        <dbReference type="SAM" id="MobiDB-lite"/>
    </source>
</evidence>
<evidence type="ECO:0000313" key="2">
    <source>
        <dbReference type="EMBL" id="CAR98955.1"/>
    </source>
</evidence>